<dbReference type="Pfam" id="PF01682">
    <property type="entry name" value="DB"/>
    <property type="match status" value="1"/>
</dbReference>
<reference evidence="2" key="1">
    <citation type="journal article" date="2023" name="Insect Mol. Biol.">
        <title>Genome sequencing provides insights into the evolution of gene families encoding plant cell wall-degrading enzymes in longhorned beetles.</title>
        <authorList>
            <person name="Shin N.R."/>
            <person name="Okamura Y."/>
            <person name="Kirsch R."/>
            <person name="Pauchet Y."/>
        </authorList>
    </citation>
    <scope>NUCLEOTIDE SEQUENCE</scope>
    <source>
        <strain evidence="2">AMC_N1</strain>
    </source>
</reference>
<evidence type="ECO:0000259" key="1">
    <source>
        <dbReference type="Pfam" id="PF01682"/>
    </source>
</evidence>
<dbReference type="AlphaFoldDB" id="A0AAV8XMZ1"/>
<evidence type="ECO:0000313" key="3">
    <source>
        <dbReference type="Proteomes" id="UP001162162"/>
    </source>
</evidence>
<comment type="caution">
    <text evidence="2">The sequence shown here is derived from an EMBL/GenBank/DDBJ whole genome shotgun (WGS) entry which is preliminary data.</text>
</comment>
<accession>A0AAV8XMZ1</accession>
<name>A0AAV8XMZ1_9CUCU</name>
<sequence length="208" mass="23951">MAGSPDCVLKIFRGYDLQKLYIINFKSTTGQDPEQCETDFPAIVNCMADGRNHVPCCIQERVPDICQDVCRGEYTAISDNIKTHFSCSSYTEQTLACIVEGIVFVLQFREMVYLTEMHKLMILHIIGYGDRTRTQAEVVRLFQEKYPELPPISQGTVSKIEKQFRERGHIQQLKKNPPNKLSDDQKLDVMLILEENPHTCRVVKQLQH</sequence>
<organism evidence="2 3">
    <name type="scientific">Aromia moschata</name>
    <dbReference type="NCBI Taxonomy" id="1265417"/>
    <lineage>
        <taxon>Eukaryota</taxon>
        <taxon>Metazoa</taxon>
        <taxon>Ecdysozoa</taxon>
        <taxon>Arthropoda</taxon>
        <taxon>Hexapoda</taxon>
        <taxon>Insecta</taxon>
        <taxon>Pterygota</taxon>
        <taxon>Neoptera</taxon>
        <taxon>Endopterygota</taxon>
        <taxon>Coleoptera</taxon>
        <taxon>Polyphaga</taxon>
        <taxon>Cucujiformia</taxon>
        <taxon>Chrysomeloidea</taxon>
        <taxon>Cerambycidae</taxon>
        <taxon>Cerambycinae</taxon>
        <taxon>Callichromatini</taxon>
        <taxon>Aromia</taxon>
    </lineage>
</organism>
<proteinExistence type="predicted"/>
<feature type="domain" description="Domain of unknown function DB" evidence="1">
    <location>
        <begin position="27"/>
        <end position="98"/>
    </location>
</feature>
<evidence type="ECO:0000313" key="2">
    <source>
        <dbReference type="EMBL" id="KAJ8939826.1"/>
    </source>
</evidence>
<gene>
    <name evidence="2" type="ORF">NQ318_013045</name>
</gene>
<protein>
    <recommendedName>
        <fullName evidence="1">Domain of unknown function DB domain-containing protein</fullName>
    </recommendedName>
</protein>
<dbReference type="InterPro" id="IPR002602">
    <property type="entry name" value="DB"/>
</dbReference>
<dbReference type="EMBL" id="JAPWTK010000465">
    <property type="protein sequence ID" value="KAJ8939826.1"/>
    <property type="molecule type" value="Genomic_DNA"/>
</dbReference>
<keyword evidence="3" id="KW-1185">Reference proteome</keyword>
<dbReference type="Proteomes" id="UP001162162">
    <property type="component" value="Unassembled WGS sequence"/>
</dbReference>